<accession>A0A2G9U7G2</accession>
<proteinExistence type="predicted"/>
<evidence type="ECO:0000256" key="1">
    <source>
        <dbReference type="SAM" id="Phobius"/>
    </source>
</evidence>
<feature type="transmembrane region" description="Helical" evidence="1">
    <location>
        <begin position="182"/>
        <end position="202"/>
    </location>
</feature>
<keyword evidence="1" id="KW-0472">Membrane</keyword>
<feature type="transmembrane region" description="Helical" evidence="1">
    <location>
        <begin position="120"/>
        <end position="146"/>
    </location>
</feature>
<dbReference type="OrthoDB" id="5848162at2759"/>
<sequence length="274" mass="31466">MHKLLKFKELTIHFNKYHVNKVSYGSFAEKPPWPNYIISEDWRESYKEVECFTRSIFPFAPLQLFEAAKQLCKKGAVLRRWQDLYFVMYTYLQREDIVPQRRTQDHPTPERSVYTFVEMWLLFLYGLIPAVMYGPSFGFTLMPFAMKFLYKWLVDSGILDDYEGGGELMAVVQKIMEHAITALPWFVLLMPLAHVVLAVICIKMFREQTCPETLALTGLFTSTAVKKLSIGGRSIGLICNDDGTESGDGRKFASSEMYSSGVEGLDGGIVTKRW</sequence>
<keyword evidence="3" id="KW-1185">Reference proteome</keyword>
<name>A0A2G9U7G2_TELCI</name>
<keyword evidence="1" id="KW-0812">Transmembrane</keyword>
<gene>
    <name evidence="2" type="ORF">TELCIR_12085</name>
</gene>
<keyword evidence="1" id="KW-1133">Transmembrane helix</keyword>
<dbReference type="AlphaFoldDB" id="A0A2G9U7G2"/>
<organism evidence="2 3">
    <name type="scientific">Teladorsagia circumcincta</name>
    <name type="common">Brown stomach worm</name>
    <name type="synonym">Ostertagia circumcincta</name>
    <dbReference type="NCBI Taxonomy" id="45464"/>
    <lineage>
        <taxon>Eukaryota</taxon>
        <taxon>Metazoa</taxon>
        <taxon>Ecdysozoa</taxon>
        <taxon>Nematoda</taxon>
        <taxon>Chromadorea</taxon>
        <taxon>Rhabditida</taxon>
        <taxon>Rhabditina</taxon>
        <taxon>Rhabditomorpha</taxon>
        <taxon>Strongyloidea</taxon>
        <taxon>Trichostrongylidae</taxon>
        <taxon>Teladorsagia</taxon>
    </lineage>
</organism>
<dbReference type="Proteomes" id="UP000230423">
    <property type="component" value="Unassembled WGS sequence"/>
</dbReference>
<protein>
    <submittedName>
        <fullName evidence="2">Uncharacterized protein</fullName>
    </submittedName>
</protein>
<reference evidence="2 3" key="1">
    <citation type="submission" date="2015-09" db="EMBL/GenBank/DDBJ databases">
        <title>Draft genome of the parasitic nematode Teladorsagia circumcincta isolate WARC Sus (inbred).</title>
        <authorList>
            <person name="Mitreva M."/>
        </authorList>
    </citation>
    <scope>NUCLEOTIDE SEQUENCE [LARGE SCALE GENOMIC DNA]</scope>
    <source>
        <strain evidence="2 3">S</strain>
    </source>
</reference>
<evidence type="ECO:0000313" key="3">
    <source>
        <dbReference type="Proteomes" id="UP000230423"/>
    </source>
</evidence>
<evidence type="ECO:0000313" key="2">
    <source>
        <dbReference type="EMBL" id="PIO66209.1"/>
    </source>
</evidence>
<dbReference type="EMBL" id="KZ348421">
    <property type="protein sequence ID" value="PIO66209.1"/>
    <property type="molecule type" value="Genomic_DNA"/>
</dbReference>